<dbReference type="InParanoid" id="A0A6L2PP95"/>
<sequence length="111" mass="12267">MVSFDIVSFLSEIFQWVKLRRLLRTKAQEGKSLGERFVLQVDAIIELVVCLKTSCFKAGDKFSQQKEGMAMESSLSSGVCNILVGHFEHMAITSAGTLRYMAIASLFGNVA</sequence>
<gene>
    <name evidence="1" type="ORF">Cfor_09987</name>
</gene>
<name>A0A6L2PP95_COPFO</name>
<keyword evidence="2" id="KW-1185">Reference proteome</keyword>
<evidence type="ECO:0000313" key="1">
    <source>
        <dbReference type="EMBL" id="GFG33350.1"/>
    </source>
</evidence>
<dbReference type="Proteomes" id="UP000502823">
    <property type="component" value="Unassembled WGS sequence"/>
</dbReference>
<accession>A0A6L2PP95</accession>
<protein>
    <submittedName>
        <fullName evidence="1">Uncharacterized protein</fullName>
    </submittedName>
</protein>
<dbReference type="EMBL" id="BLKM01008356">
    <property type="protein sequence ID" value="GFG33350.1"/>
    <property type="molecule type" value="Genomic_DNA"/>
</dbReference>
<proteinExistence type="predicted"/>
<dbReference type="OrthoDB" id="6782675at2759"/>
<dbReference type="AlphaFoldDB" id="A0A6L2PP95"/>
<reference evidence="2" key="1">
    <citation type="submission" date="2020-01" db="EMBL/GenBank/DDBJ databases">
        <title>Draft genome sequence of the Termite Coptotermes fromosanus.</title>
        <authorList>
            <person name="Itakura S."/>
            <person name="Yosikawa Y."/>
            <person name="Umezawa K."/>
        </authorList>
    </citation>
    <scope>NUCLEOTIDE SEQUENCE [LARGE SCALE GENOMIC DNA]</scope>
</reference>
<organism evidence="1 2">
    <name type="scientific">Coptotermes formosanus</name>
    <name type="common">Formosan subterranean termite</name>
    <dbReference type="NCBI Taxonomy" id="36987"/>
    <lineage>
        <taxon>Eukaryota</taxon>
        <taxon>Metazoa</taxon>
        <taxon>Ecdysozoa</taxon>
        <taxon>Arthropoda</taxon>
        <taxon>Hexapoda</taxon>
        <taxon>Insecta</taxon>
        <taxon>Pterygota</taxon>
        <taxon>Neoptera</taxon>
        <taxon>Polyneoptera</taxon>
        <taxon>Dictyoptera</taxon>
        <taxon>Blattodea</taxon>
        <taxon>Blattoidea</taxon>
        <taxon>Termitoidae</taxon>
        <taxon>Rhinotermitidae</taxon>
        <taxon>Coptotermes</taxon>
    </lineage>
</organism>
<evidence type="ECO:0000313" key="2">
    <source>
        <dbReference type="Proteomes" id="UP000502823"/>
    </source>
</evidence>
<comment type="caution">
    <text evidence="1">The sequence shown here is derived from an EMBL/GenBank/DDBJ whole genome shotgun (WGS) entry which is preliminary data.</text>
</comment>